<sequence length="72" mass="9089">MNREIEIVKLMENKQQYRKSRKHMEAVETSLFVCLPWLQRREPPLQRQHWFLEKVSREVKREKRRERARKGR</sequence>
<name>A0A2Z6P551_TRISU</name>
<organism evidence="1 2">
    <name type="scientific">Trifolium subterraneum</name>
    <name type="common">Subterranean clover</name>
    <dbReference type="NCBI Taxonomy" id="3900"/>
    <lineage>
        <taxon>Eukaryota</taxon>
        <taxon>Viridiplantae</taxon>
        <taxon>Streptophyta</taxon>
        <taxon>Embryophyta</taxon>
        <taxon>Tracheophyta</taxon>
        <taxon>Spermatophyta</taxon>
        <taxon>Magnoliopsida</taxon>
        <taxon>eudicotyledons</taxon>
        <taxon>Gunneridae</taxon>
        <taxon>Pentapetalae</taxon>
        <taxon>rosids</taxon>
        <taxon>fabids</taxon>
        <taxon>Fabales</taxon>
        <taxon>Fabaceae</taxon>
        <taxon>Papilionoideae</taxon>
        <taxon>50 kb inversion clade</taxon>
        <taxon>NPAAA clade</taxon>
        <taxon>Hologalegina</taxon>
        <taxon>IRL clade</taxon>
        <taxon>Trifolieae</taxon>
        <taxon>Trifolium</taxon>
    </lineage>
</organism>
<dbReference type="EMBL" id="DF973732">
    <property type="protein sequence ID" value="GAU38809.1"/>
    <property type="molecule type" value="Genomic_DNA"/>
</dbReference>
<protein>
    <submittedName>
        <fullName evidence="1">Uncharacterized protein</fullName>
    </submittedName>
</protein>
<dbReference type="Proteomes" id="UP000242715">
    <property type="component" value="Unassembled WGS sequence"/>
</dbReference>
<accession>A0A2Z6P551</accession>
<evidence type="ECO:0000313" key="1">
    <source>
        <dbReference type="EMBL" id="GAU38809.1"/>
    </source>
</evidence>
<keyword evidence="2" id="KW-1185">Reference proteome</keyword>
<proteinExistence type="predicted"/>
<dbReference type="AlphaFoldDB" id="A0A2Z6P551"/>
<gene>
    <name evidence="1" type="ORF">TSUD_163840</name>
</gene>
<reference evidence="2" key="1">
    <citation type="journal article" date="2017" name="Front. Plant Sci.">
        <title>Climate Clever Clovers: New Paradigm to Reduce the Environmental Footprint of Ruminants by Breeding Low Methanogenic Forages Utilizing Haplotype Variation.</title>
        <authorList>
            <person name="Kaur P."/>
            <person name="Appels R."/>
            <person name="Bayer P.E."/>
            <person name="Keeble-Gagnere G."/>
            <person name="Wang J."/>
            <person name="Hirakawa H."/>
            <person name="Shirasawa K."/>
            <person name="Vercoe P."/>
            <person name="Stefanova K."/>
            <person name="Durmic Z."/>
            <person name="Nichols P."/>
            <person name="Revell C."/>
            <person name="Isobe S.N."/>
            <person name="Edwards D."/>
            <person name="Erskine W."/>
        </authorList>
    </citation>
    <scope>NUCLEOTIDE SEQUENCE [LARGE SCALE GENOMIC DNA]</scope>
    <source>
        <strain evidence="2">cv. Daliak</strain>
    </source>
</reference>
<evidence type="ECO:0000313" key="2">
    <source>
        <dbReference type="Proteomes" id="UP000242715"/>
    </source>
</evidence>